<dbReference type="AlphaFoldDB" id="A0A1C3JE48"/>
<name>A0A1C3JE48_9VIBR</name>
<keyword evidence="2" id="KW-0238">DNA-binding</keyword>
<accession>A0A1C3JE48</accession>
<dbReference type="PROSITE" id="PS01124">
    <property type="entry name" value="HTH_ARAC_FAMILY_2"/>
    <property type="match status" value="1"/>
</dbReference>
<dbReference type="InterPro" id="IPR032687">
    <property type="entry name" value="AraC-type_N"/>
</dbReference>
<organism evidence="5 6">
    <name type="scientific">Vibrio celticus</name>
    <dbReference type="NCBI Taxonomy" id="446372"/>
    <lineage>
        <taxon>Bacteria</taxon>
        <taxon>Pseudomonadati</taxon>
        <taxon>Pseudomonadota</taxon>
        <taxon>Gammaproteobacteria</taxon>
        <taxon>Vibrionales</taxon>
        <taxon>Vibrionaceae</taxon>
        <taxon>Vibrio</taxon>
    </lineage>
</organism>
<reference evidence="6" key="1">
    <citation type="submission" date="2016-06" db="EMBL/GenBank/DDBJ databases">
        <authorList>
            <person name="Rodrigo-Torres L."/>
            <person name="Arahal D.R."/>
        </authorList>
    </citation>
    <scope>NUCLEOTIDE SEQUENCE [LARGE SCALE GENOMIC DNA]</scope>
    <source>
        <strain evidence="6">CECT 7224</strain>
    </source>
</reference>
<sequence length="335" mass="38984">MTINTTYFIRVNSLMNLYYNVCNQYYSDPISPQTIPQSAFNHTMNLLPISEVFQLYEELECYTKNPNFMLEAVRHFRVEDLGGLGQWMFSGHDLMSTIRKVNYGMGCIQSGAFWVAAPAGSIIKWTYNNQYDTEHLDVHDSIRVAVLMLKILKKYLGVDFAPMRVLLSGERADENLYRDYFGCDVTWNHHQTEIWFHSNLRLANLAENQDTKQTFSLNFEDLDRCLDMPDPSDDTKLVYEAINYSCHFGLPTLERVSKLFGLSTQTFQRRFHKYGHNFTEMCGFVLSNKAVKMLSQSMPVDEVAHKLGYSHLDSFTHMFKKHRGMTPKQYLKSLE</sequence>
<dbReference type="GO" id="GO:0000976">
    <property type="term" value="F:transcription cis-regulatory region binding"/>
    <property type="evidence" value="ECO:0007669"/>
    <property type="project" value="TreeGrafter"/>
</dbReference>
<dbReference type="RefSeq" id="WP_065676444.1">
    <property type="nucleotide sequence ID" value="NZ_AP025464.1"/>
</dbReference>
<dbReference type="SMART" id="SM00342">
    <property type="entry name" value="HTH_ARAC"/>
    <property type="match status" value="1"/>
</dbReference>
<evidence type="ECO:0000259" key="4">
    <source>
        <dbReference type="PROSITE" id="PS01124"/>
    </source>
</evidence>
<gene>
    <name evidence="5" type="ORF">VCE7224_02161</name>
</gene>
<proteinExistence type="predicted"/>
<evidence type="ECO:0000313" key="5">
    <source>
        <dbReference type="EMBL" id="SBT13412.1"/>
    </source>
</evidence>
<dbReference type="SUPFAM" id="SSF46689">
    <property type="entry name" value="Homeodomain-like"/>
    <property type="match status" value="1"/>
</dbReference>
<dbReference type="EMBL" id="FLQZ01000042">
    <property type="protein sequence ID" value="SBT13412.1"/>
    <property type="molecule type" value="Genomic_DNA"/>
</dbReference>
<dbReference type="InterPro" id="IPR009057">
    <property type="entry name" value="Homeodomain-like_sf"/>
</dbReference>
<keyword evidence="1" id="KW-0805">Transcription regulation</keyword>
<evidence type="ECO:0000313" key="6">
    <source>
        <dbReference type="Proteomes" id="UP000092819"/>
    </source>
</evidence>
<dbReference type="PANTHER" id="PTHR47894">
    <property type="entry name" value="HTH-TYPE TRANSCRIPTIONAL REGULATOR GADX"/>
    <property type="match status" value="1"/>
</dbReference>
<dbReference type="GO" id="GO:0005829">
    <property type="term" value="C:cytosol"/>
    <property type="evidence" value="ECO:0007669"/>
    <property type="project" value="TreeGrafter"/>
</dbReference>
<evidence type="ECO:0000256" key="3">
    <source>
        <dbReference type="ARBA" id="ARBA00023163"/>
    </source>
</evidence>
<dbReference type="InterPro" id="IPR020449">
    <property type="entry name" value="Tscrpt_reg_AraC-type_HTH"/>
</dbReference>
<evidence type="ECO:0000256" key="1">
    <source>
        <dbReference type="ARBA" id="ARBA00023015"/>
    </source>
</evidence>
<dbReference type="PANTHER" id="PTHR47894:SF4">
    <property type="entry name" value="HTH-TYPE TRANSCRIPTIONAL REGULATOR GADX"/>
    <property type="match status" value="1"/>
</dbReference>
<dbReference type="Gene3D" id="1.10.10.60">
    <property type="entry name" value="Homeodomain-like"/>
    <property type="match status" value="1"/>
</dbReference>
<keyword evidence="3" id="KW-0804">Transcription</keyword>
<dbReference type="Proteomes" id="UP000092819">
    <property type="component" value="Unassembled WGS sequence"/>
</dbReference>
<evidence type="ECO:0000256" key="2">
    <source>
        <dbReference type="ARBA" id="ARBA00023125"/>
    </source>
</evidence>
<protein>
    <submittedName>
        <fullName evidence="5">Transcriptional activator FtrA</fullName>
    </submittedName>
</protein>
<dbReference type="InterPro" id="IPR018060">
    <property type="entry name" value="HTH_AraC"/>
</dbReference>
<dbReference type="Pfam" id="PF12833">
    <property type="entry name" value="HTH_18"/>
    <property type="match status" value="1"/>
</dbReference>
<dbReference type="Pfam" id="PF12625">
    <property type="entry name" value="Arabinose_bd"/>
    <property type="match status" value="1"/>
</dbReference>
<feature type="domain" description="HTH araC/xylS-type" evidence="4">
    <location>
        <begin position="252"/>
        <end position="333"/>
    </location>
</feature>
<keyword evidence="6" id="KW-1185">Reference proteome</keyword>
<dbReference type="GO" id="GO:0003700">
    <property type="term" value="F:DNA-binding transcription factor activity"/>
    <property type="evidence" value="ECO:0007669"/>
    <property type="project" value="InterPro"/>
</dbReference>
<dbReference type="PRINTS" id="PR00032">
    <property type="entry name" value="HTHARAC"/>
</dbReference>